<dbReference type="EMBL" id="LFIV01000274">
    <property type="protein sequence ID" value="KZL64538.1"/>
    <property type="molecule type" value="Genomic_DNA"/>
</dbReference>
<accession>A0A166MD72</accession>
<proteinExistence type="predicted"/>
<feature type="domain" description="HTH CENPB-type" evidence="3">
    <location>
        <begin position="273"/>
        <end position="343"/>
    </location>
</feature>
<name>A0A166MD72_9PEZI</name>
<reference evidence="4 5" key="1">
    <citation type="submission" date="2015-06" db="EMBL/GenBank/DDBJ databases">
        <title>Survival trade-offs in plant roots during colonization by closely related pathogenic and mutualistic fungi.</title>
        <authorList>
            <person name="Hacquard S."/>
            <person name="Kracher B."/>
            <person name="Hiruma K."/>
            <person name="Weinman A."/>
            <person name="Muench P."/>
            <person name="Garrido Oter R."/>
            <person name="Ver Loren van Themaat E."/>
            <person name="Dallerey J.-F."/>
            <person name="Damm U."/>
            <person name="Henrissat B."/>
            <person name="Lespinet O."/>
            <person name="Thon M."/>
            <person name="Kemen E."/>
            <person name="McHardy A.C."/>
            <person name="Schulze-Lefert P."/>
            <person name="O'Connell R.J."/>
        </authorList>
    </citation>
    <scope>NUCLEOTIDE SEQUENCE [LARGE SCALE GENOMIC DNA]</scope>
    <source>
        <strain evidence="4 5">0861</strain>
    </source>
</reference>
<organism evidence="4 5">
    <name type="scientific">Colletotrichum tofieldiae</name>
    <dbReference type="NCBI Taxonomy" id="708197"/>
    <lineage>
        <taxon>Eukaryota</taxon>
        <taxon>Fungi</taxon>
        <taxon>Dikarya</taxon>
        <taxon>Ascomycota</taxon>
        <taxon>Pezizomycotina</taxon>
        <taxon>Sordariomycetes</taxon>
        <taxon>Hypocreomycetidae</taxon>
        <taxon>Glomerellales</taxon>
        <taxon>Glomerellaceae</taxon>
        <taxon>Colletotrichum</taxon>
        <taxon>Colletotrichum spaethianum species complex</taxon>
    </lineage>
</organism>
<keyword evidence="5" id="KW-1185">Reference proteome</keyword>
<comment type="caution">
    <text evidence="4">The sequence shown here is derived from an EMBL/GenBank/DDBJ whole genome shotgun (WGS) entry which is preliminary data.</text>
</comment>
<keyword evidence="1" id="KW-0238">DNA-binding</keyword>
<feature type="compositionally biased region" description="Basic and acidic residues" evidence="2">
    <location>
        <begin position="163"/>
        <end position="173"/>
    </location>
</feature>
<feature type="region of interest" description="Disordered" evidence="2">
    <location>
        <begin position="163"/>
        <end position="268"/>
    </location>
</feature>
<dbReference type="Pfam" id="PF03221">
    <property type="entry name" value="HTH_Tnp_Tc5"/>
    <property type="match status" value="1"/>
</dbReference>
<dbReference type="InterPro" id="IPR006600">
    <property type="entry name" value="HTH_CenpB_DNA-bd_dom"/>
</dbReference>
<dbReference type="PROSITE" id="PS51253">
    <property type="entry name" value="HTH_CENPB"/>
    <property type="match status" value="1"/>
</dbReference>
<feature type="region of interest" description="Disordered" evidence="2">
    <location>
        <begin position="66"/>
        <end position="85"/>
    </location>
</feature>
<evidence type="ECO:0000256" key="1">
    <source>
        <dbReference type="ARBA" id="ARBA00023125"/>
    </source>
</evidence>
<feature type="compositionally biased region" description="Polar residues" evidence="2">
    <location>
        <begin position="257"/>
        <end position="268"/>
    </location>
</feature>
<feature type="region of interest" description="Disordered" evidence="2">
    <location>
        <begin position="341"/>
        <end position="369"/>
    </location>
</feature>
<evidence type="ECO:0000313" key="4">
    <source>
        <dbReference type="EMBL" id="KZL64538.1"/>
    </source>
</evidence>
<sequence>MDSLWNESITLPPLRSSSQFNRLSIQQICNETPNVTRPPNVNHQNLPNTRLQRDQEVETKNMHHLQHLHSHGSQVTSPLPQSQQKGMLPVGEQHVIYPITQAYKPTLMGAHSHPKGQLRGRETDEPIIVSLQPPAGVPPSAPMSYDEISLQYRALIAEIYHSRDGPSRREQKLASRQAAPRGIYDEHLSQRYSPLESGNTPQPTYASLIPSTSSGNTAISRPLSDLHTSTKHSEGTKESMSKMRRLPKGAQPGIPMTKTTHSSQTTRAFQGRLRSTPGRIFKPEEEESIVKWVKALHELKLTPNRREVKGLAKRVVHHKDYDGKLGNNWLAFFLDRHPSLPSLSEDLSEEDKAFDESSFERDDDTQGHF</sequence>
<evidence type="ECO:0000259" key="3">
    <source>
        <dbReference type="PROSITE" id="PS51253"/>
    </source>
</evidence>
<evidence type="ECO:0000256" key="2">
    <source>
        <dbReference type="SAM" id="MobiDB-lite"/>
    </source>
</evidence>
<protein>
    <recommendedName>
        <fullName evidence="3">HTH CENPB-type domain-containing protein</fullName>
    </recommendedName>
</protein>
<feature type="compositionally biased region" description="Polar residues" evidence="2">
    <location>
        <begin position="75"/>
        <end position="85"/>
    </location>
</feature>
<gene>
    <name evidence="4" type="ORF">CT0861_05061</name>
</gene>
<dbReference type="GO" id="GO:0003677">
    <property type="term" value="F:DNA binding"/>
    <property type="evidence" value="ECO:0007669"/>
    <property type="project" value="UniProtKB-KW"/>
</dbReference>
<evidence type="ECO:0000313" key="5">
    <source>
        <dbReference type="Proteomes" id="UP000076552"/>
    </source>
</evidence>
<feature type="compositionally biased region" description="Polar residues" evidence="2">
    <location>
        <begin position="190"/>
        <end position="219"/>
    </location>
</feature>
<feature type="compositionally biased region" description="Basic and acidic residues" evidence="2">
    <location>
        <begin position="350"/>
        <end position="369"/>
    </location>
</feature>
<dbReference type="Proteomes" id="UP000076552">
    <property type="component" value="Unassembled WGS sequence"/>
</dbReference>
<feature type="compositionally biased region" description="Basic and acidic residues" evidence="2">
    <location>
        <begin position="231"/>
        <end position="241"/>
    </location>
</feature>
<dbReference type="AlphaFoldDB" id="A0A166MD72"/>